<evidence type="ECO:0000313" key="1">
    <source>
        <dbReference type="EMBL" id="KAF5815085.1"/>
    </source>
</evidence>
<evidence type="ECO:0000313" key="2">
    <source>
        <dbReference type="Proteomes" id="UP000215914"/>
    </source>
</evidence>
<reference evidence="1" key="2">
    <citation type="submission" date="2020-06" db="EMBL/GenBank/DDBJ databases">
        <title>Helianthus annuus Genome sequencing and assembly Release 2.</title>
        <authorList>
            <person name="Gouzy J."/>
            <person name="Langlade N."/>
            <person name="Munos S."/>
        </authorList>
    </citation>
    <scope>NUCLEOTIDE SEQUENCE</scope>
    <source>
        <tissue evidence="1">Leaves</tissue>
    </source>
</reference>
<accession>A0A9K3JH37</accession>
<proteinExistence type="predicted"/>
<dbReference type="EMBL" id="MNCJ02000318">
    <property type="protein sequence ID" value="KAF5815085.1"/>
    <property type="molecule type" value="Genomic_DNA"/>
</dbReference>
<dbReference type="Gramene" id="mRNA:HanXRQr2_Chr03g0118881">
    <property type="protein sequence ID" value="mRNA:HanXRQr2_Chr03g0118881"/>
    <property type="gene ID" value="HanXRQr2_Chr03g0118881"/>
</dbReference>
<dbReference type="Proteomes" id="UP000215914">
    <property type="component" value="Unassembled WGS sequence"/>
</dbReference>
<organism evidence="1 2">
    <name type="scientific">Helianthus annuus</name>
    <name type="common">Common sunflower</name>
    <dbReference type="NCBI Taxonomy" id="4232"/>
    <lineage>
        <taxon>Eukaryota</taxon>
        <taxon>Viridiplantae</taxon>
        <taxon>Streptophyta</taxon>
        <taxon>Embryophyta</taxon>
        <taxon>Tracheophyta</taxon>
        <taxon>Spermatophyta</taxon>
        <taxon>Magnoliopsida</taxon>
        <taxon>eudicotyledons</taxon>
        <taxon>Gunneridae</taxon>
        <taxon>Pentapetalae</taxon>
        <taxon>asterids</taxon>
        <taxon>campanulids</taxon>
        <taxon>Asterales</taxon>
        <taxon>Asteraceae</taxon>
        <taxon>Asteroideae</taxon>
        <taxon>Heliantheae alliance</taxon>
        <taxon>Heliantheae</taxon>
        <taxon>Helianthus</taxon>
    </lineage>
</organism>
<gene>
    <name evidence="1" type="ORF">HanXRQr2_Chr03g0118881</name>
</gene>
<reference evidence="1" key="1">
    <citation type="journal article" date="2017" name="Nature">
        <title>The sunflower genome provides insights into oil metabolism, flowering and Asterid evolution.</title>
        <authorList>
            <person name="Badouin H."/>
            <person name="Gouzy J."/>
            <person name="Grassa C.J."/>
            <person name="Murat F."/>
            <person name="Staton S.E."/>
            <person name="Cottret L."/>
            <person name="Lelandais-Briere C."/>
            <person name="Owens G.L."/>
            <person name="Carrere S."/>
            <person name="Mayjonade B."/>
            <person name="Legrand L."/>
            <person name="Gill N."/>
            <person name="Kane N.C."/>
            <person name="Bowers J.E."/>
            <person name="Hubner S."/>
            <person name="Bellec A."/>
            <person name="Berard A."/>
            <person name="Berges H."/>
            <person name="Blanchet N."/>
            <person name="Boniface M.C."/>
            <person name="Brunel D."/>
            <person name="Catrice O."/>
            <person name="Chaidir N."/>
            <person name="Claudel C."/>
            <person name="Donnadieu C."/>
            <person name="Faraut T."/>
            <person name="Fievet G."/>
            <person name="Helmstetter N."/>
            <person name="King M."/>
            <person name="Knapp S.J."/>
            <person name="Lai Z."/>
            <person name="Le Paslier M.C."/>
            <person name="Lippi Y."/>
            <person name="Lorenzon L."/>
            <person name="Mandel J.R."/>
            <person name="Marage G."/>
            <person name="Marchand G."/>
            <person name="Marquand E."/>
            <person name="Bret-Mestries E."/>
            <person name="Morien E."/>
            <person name="Nambeesan S."/>
            <person name="Nguyen T."/>
            <person name="Pegot-Espagnet P."/>
            <person name="Pouilly N."/>
            <person name="Raftis F."/>
            <person name="Sallet E."/>
            <person name="Schiex T."/>
            <person name="Thomas J."/>
            <person name="Vandecasteele C."/>
            <person name="Vares D."/>
            <person name="Vear F."/>
            <person name="Vautrin S."/>
            <person name="Crespi M."/>
            <person name="Mangin B."/>
            <person name="Burke J.M."/>
            <person name="Salse J."/>
            <person name="Munos S."/>
            <person name="Vincourt P."/>
            <person name="Rieseberg L.H."/>
            <person name="Langlade N.B."/>
        </authorList>
    </citation>
    <scope>NUCLEOTIDE SEQUENCE</scope>
    <source>
        <tissue evidence="1">Leaves</tissue>
    </source>
</reference>
<dbReference type="AlphaFoldDB" id="A0A9K3JH37"/>
<name>A0A9K3JH37_HELAN</name>
<comment type="caution">
    <text evidence="1">The sequence shown here is derived from an EMBL/GenBank/DDBJ whole genome shotgun (WGS) entry which is preliminary data.</text>
</comment>
<evidence type="ECO:0008006" key="3">
    <source>
        <dbReference type="Google" id="ProtNLM"/>
    </source>
</evidence>
<keyword evidence="2" id="KW-1185">Reference proteome</keyword>
<sequence length="77" mass="8812">MVRQVTQEEVKAVMFSIGENKAPGPDGYTSAFFKRSWDIVGDEVTAAVLQFFENGVPAWTWSWRHSWSIFHVYSARA</sequence>
<protein>
    <recommendedName>
        <fullName evidence="3">Reverse transcriptase domain-containing protein</fullName>
    </recommendedName>
</protein>